<dbReference type="Proteomes" id="UP000460221">
    <property type="component" value="Unassembled WGS sequence"/>
</dbReference>
<dbReference type="PROSITE" id="PS51318">
    <property type="entry name" value="TAT"/>
    <property type="match status" value="1"/>
</dbReference>
<evidence type="ECO:0000259" key="2">
    <source>
        <dbReference type="Pfam" id="PF01156"/>
    </source>
</evidence>
<accession>A0A7K1FQ60</accession>
<dbReference type="InterPro" id="IPR001910">
    <property type="entry name" value="Inosine/uridine_hydrolase_dom"/>
</dbReference>
<evidence type="ECO:0000256" key="1">
    <source>
        <dbReference type="SAM" id="SignalP"/>
    </source>
</evidence>
<dbReference type="InterPro" id="IPR036452">
    <property type="entry name" value="Ribo_hydro-like"/>
</dbReference>
<keyword evidence="4" id="KW-1185">Reference proteome</keyword>
<comment type="caution">
    <text evidence="3">The sequence shown here is derived from an EMBL/GenBank/DDBJ whole genome shotgun (WGS) entry which is preliminary data.</text>
</comment>
<evidence type="ECO:0000313" key="4">
    <source>
        <dbReference type="Proteomes" id="UP000460221"/>
    </source>
</evidence>
<gene>
    <name evidence="3" type="ORF">GIS00_20300</name>
</gene>
<dbReference type="AlphaFoldDB" id="A0A7K1FQ60"/>
<name>A0A7K1FQ60_9ACTN</name>
<dbReference type="InterPro" id="IPR006311">
    <property type="entry name" value="TAT_signal"/>
</dbReference>
<feature type="signal peptide" evidence="1">
    <location>
        <begin position="1"/>
        <end position="30"/>
    </location>
</feature>
<feature type="chain" id="PRO_5029740044" evidence="1">
    <location>
        <begin position="31"/>
        <end position="351"/>
    </location>
</feature>
<evidence type="ECO:0000313" key="3">
    <source>
        <dbReference type="EMBL" id="MTD16285.1"/>
    </source>
</evidence>
<dbReference type="EMBL" id="WLYK01000009">
    <property type="protein sequence ID" value="MTD16285.1"/>
    <property type="molecule type" value="Genomic_DNA"/>
</dbReference>
<sequence>MVDRRTLFQGAGVAAAGVALSATATGTAGAAPVPQAVAAAGPSVYRDPAGPRSRVLIVNDTGGDPDGLFSTAHALLCSSTEVRGIVATLHSNGRIPSPADLSATKAKELLKVMGFPKIPVHVGSNTKMTSRTIPIDTPGARAIIAEAKRTDTTLPLYVTVGGNLTEVASAYLLDPTIAGTFTVIWIGGGSYPDGGPEYNLDQDPIAAQVVFNDTSIPIWQVNQDAYRQAVVSDTELQAAMLGCGKVGQYLWNELYTNTIVAYSRYINLGETYVLGDSPLVLLSALNQAYDSTGASGTGTSLFDTVPAPVLGATGSYTENPDGRPIRVYRTIDTRLMFNDFFAKMLFRYGKH</sequence>
<dbReference type="SUPFAM" id="SSF53590">
    <property type="entry name" value="Nucleoside hydrolase"/>
    <property type="match status" value="1"/>
</dbReference>
<feature type="domain" description="Inosine/uridine-preferring nucleoside hydrolase" evidence="2">
    <location>
        <begin position="59"/>
        <end position="274"/>
    </location>
</feature>
<dbReference type="GO" id="GO:0016799">
    <property type="term" value="F:hydrolase activity, hydrolyzing N-glycosyl compounds"/>
    <property type="evidence" value="ECO:0007669"/>
    <property type="project" value="InterPro"/>
</dbReference>
<dbReference type="RefSeq" id="WP_154770300.1">
    <property type="nucleotide sequence ID" value="NZ_WLYK01000009.1"/>
</dbReference>
<protein>
    <submittedName>
        <fullName evidence="3">Nucleoside hydrolase</fullName>
    </submittedName>
</protein>
<keyword evidence="3" id="KW-0378">Hydrolase</keyword>
<organism evidence="3 4">
    <name type="scientific">Nakamurella alba</name>
    <dbReference type="NCBI Taxonomy" id="2665158"/>
    <lineage>
        <taxon>Bacteria</taxon>
        <taxon>Bacillati</taxon>
        <taxon>Actinomycetota</taxon>
        <taxon>Actinomycetes</taxon>
        <taxon>Nakamurellales</taxon>
        <taxon>Nakamurellaceae</taxon>
        <taxon>Nakamurella</taxon>
    </lineage>
</organism>
<dbReference type="Gene3D" id="3.90.245.10">
    <property type="entry name" value="Ribonucleoside hydrolase-like"/>
    <property type="match status" value="1"/>
</dbReference>
<dbReference type="Pfam" id="PF01156">
    <property type="entry name" value="IU_nuc_hydro"/>
    <property type="match status" value="1"/>
</dbReference>
<keyword evidence="1" id="KW-0732">Signal</keyword>
<reference evidence="3 4" key="1">
    <citation type="submission" date="2019-11" db="EMBL/GenBank/DDBJ databases">
        <authorList>
            <person name="Jiang L.-Q."/>
        </authorList>
    </citation>
    <scope>NUCLEOTIDE SEQUENCE [LARGE SCALE GENOMIC DNA]</scope>
    <source>
        <strain evidence="3 4">YIM 132087</strain>
    </source>
</reference>
<proteinExistence type="predicted"/>